<evidence type="ECO:0000256" key="5">
    <source>
        <dbReference type="ARBA" id="ARBA00023242"/>
    </source>
</evidence>
<protein>
    <submittedName>
        <fullName evidence="7">LAFE_0G02498g1_1</fullName>
    </submittedName>
</protein>
<dbReference type="PRINTS" id="PR00625">
    <property type="entry name" value="JDOMAIN"/>
</dbReference>
<dbReference type="AlphaFoldDB" id="A0A1G4MGR8"/>
<dbReference type="InterPro" id="IPR052094">
    <property type="entry name" value="Pre-mRNA-splicing_ERAD"/>
</dbReference>
<keyword evidence="4" id="KW-0143">Chaperone</keyword>
<keyword evidence="8" id="KW-1185">Reference proteome</keyword>
<dbReference type="OMA" id="KHFKLPY"/>
<sequence>MDLTALLTDEVDIYSLLGLSATKADDMSRVSVSQVRTAYRKQALRYHPDKNQGDPEAIHKFHLLSVATKVLSDAKLRKTYDSWFIDRFLSKKEKDEQRQHLINKLHTDERKAATKKVYKSKEIYSIEKYGELLRKLKHFNKSYGDWKDLKIEEKMPKHRLYESSAVRIVVENHKILQEKSASMDLLGVALGYKVYDLFYSSRNDNYNDLDIVIYVVFENPSYALDVLERWANKSYQSSDDVILSYIKDISPRAPPDIFKFPKRVELDAHIKEALLNEVEVSD</sequence>
<dbReference type="GO" id="GO:0005681">
    <property type="term" value="C:spliceosomal complex"/>
    <property type="evidence" value="ECO:0007669"/>
    <property type="project" value="TreeGrafter"/>
</dbReference>
<evidence type="ECO:0000313" key="8">
    <source>
        <dbReference type="Proteomes" id="UP000190831"/>
    </source>
</evidence>
<dbReference type="GO" id="GO:0005737">
    <property type="term" value="C:cytoplasm"/>
    <property type="evidence" value="ECO:0007669"/>
    <property type="project" value="UniProtKB-SubCell"/>
</dbReference>
<dbReference type="STRING" id="4955.A0A1G4MGR8"/>
<dbReference type="Pfam" id="PF00226">
    <property type="entry name" value="DnaJ"/>
    <property type="match status" value="1"/>
</dbReference>
<dbReference type="EMBL" id="LT598486">
    <property type="protein sequence ID" value="SCW03080.1"/>
    <property type="molecule type" value="Genomic_DNA"/>
</dbReference>
<keyword evidence="3" id="KW-0963">Cytoplasm</keyword>
<dbReference type="InterPro" id="IPR036869">
    <property type="entry name" value="J_dom_sf"/>
</dbReference>
<feature type="domain" description="J" evidence="6">
    <location>
        <begin position="12"/>
        <end position="84"/>
    </location>
</feature>
<evidence type="ECO:0000259" key="6">
    <source>
        <dbReference type="PROSITE" id="PS50076"/>
    </source>
</evidence>
<dbReference type="PANTHER" id="PTHR44313">
    <property type="entry name" value="DNAJ HOMOLOG SUBFAMILY C MEMBER 17"/>
    <property type="match status" value="1"/>
</dbReference>
<dbReference type="InterPro" id="IPR001623">
    <property type="entry name" value="DnaJ_domain"/>
</dbReference>
<accession>A0A1G4MGR8</accession>
<dbReference type="GO" id="GO:0000390">
    <property type="term" value="P:spliceosomal complex disassembly"/>
    <property type="evidence" value="ECO:0007669"/>
    <property type="project" value="TreeGrafter"/>
</dbReference>
<dbReference type="SUPFAM" id="SSF46565">
    <property type="entry name" value="Chaperone J-domain"/>
    <property type="match status" value="1"/>
</dbReference>
<dbReference type="SMART" id="SM00271">
    <property type="entry name" value="DnaJ"/>
    <property type="match status" value="1"/>
</dbReference>
<dbReference type="Gene3D" id="1.10.287.110">
    <property type="entry name" value="DnaJ domain"/>
    <property type="match status" value="1"/>
</dbReference>
<keyword evidence="5" id="KW-0539">Nucleus</keyword>
<dbReference type="PANTHER" id="PTHR44313:SF1">
    <property type="entry name" value="DNAJ HOMOLOG SUBFAMILY C MEMBER 17"/>
    <property type="match status" value="1"/>
</dbReference>
<evidence type="ECO:0000313" key="7">
    <source>
        <dbReference type="EMBL" id="SCW03080.1"/>
    </source>
</evidence>
<dbReference type="OrthoDB" id="436519at2759"/>
<evidence type="ECO:0000256" key="2">
    <source>
        <dbReference type="ARBA" id="ARBA00004496"/>
    </source>
</evidence>
<dbReference type="PROSITE" id="PS50076">
    <property type="entry name" value="DNAJ_2"/>
    <property type="match status" value="1"/>
</dbReference>
<organism evidence="7 8">
    <name type="scientific">Lachancea fermentati</name>
    <name type="common">Zygosaccharomyces fermentati</name>
    <dbReference type="NCBI Taxonomy" id="4955"/>
    <lineage>
        <taxon>Eukaryota</taxon>
        <taxon>Fungi</taxon>
        <taxon>Dikarya</taxon>
        <taxon>Ascomycota</taxon>
        <taxon>Saccharomycotina</taxon>
        <taxon>Saccharomycetes</taxon>
        <taxon>Saccharomycetales</taxon>
        <taxon>Saccharomycetaceae</taxon>
        <taxon>Lachancea</taxon>
    </lineage>
</organism>
<evidence type="ECO:0000256" key="1">
    <source>
        <dbReference type="ARBA" id="ARBA00004123"/>
    </source>
</evidence>
<evidence type="ECO:0000256" key="4">
    <source>
        <dbReference type="ARBA" id="ARBA00023186"/>
    </source>
</evidence>
<gene>
    <name evidence="7" type="ORF">LAFE_0G02498G</name>
</gene>
<comment type="subcellular location">
    <subcellularLocation>
        <location evidence="2">Cytoplasm</location>
    </subcellularLocation>
    <subcellularLocation>
        <location evidence="1">Nucleus</location>
    </subcellularLocation>
</comment>
<dbReference type="CDD" id="cd06257">
    <property type="entry name" value="DnaJ"/>
    <property type="match status" value="1"/>
</dbReference>
<name>A0A1G4MGR8_LACFM</name>
<evidence type="ECO:0000256" key="3">
    <source>
        <dbReference type="ARBA" id="ARBA00022490"/>
    </source>
</evidence>
<proteinExistence type="predicted"/>
<dbReference type="Proteomes" id="UP000190831">
    <property type="component" value="Chromosome G"/>
</dbReference>
<reference evidence="7 8" key="1">
    <citation type="submission" date="2016-03" db="EMBL/GenBank/DDBJ databases">
        <authorList>
            <person name="Devillers H."/>
        </authorList>
    </citation>
    <scope>NUCLEOTIDE SEQUENCE [LARGE SCALE GENOMIC DNA]</scope>
    <source>
        <strain evidence="7">CBS 6772</strain>
    </source>
</reference>